<organism evidence="2 3">
    <name type="scientific">Streptosporangium longisporum</name>
    <dbReference type="NCBI Taxonomy" id="46187"/>
    <lineage>
        <taxon>Bacteria</taxon>
        <taxon>Bacillati</taxon>
        <taxon>Actinomycetota</taxon>
        <taxon>Actinomycetes</taxon>
        <taxon>Streptosporangiales</taxon>
        <taxon>Streptosporangiaceae</taxon>
        <taxon>Streptosporangium</taxon>
    </lineage>
</organism>
<protein>
    <recommendedName>
        <fullName evidence="4">OmpR/PhoB-type domain-containing protein</fullName>
    </recommendedName>
</protein>
<dbReference type="InterPro" id="IPR051677">
    <property type="entry name" value="AfsR-DnrI-RedD_regulator"/>
</dbReference>
<reference evidence="2 3" key="1">
    <citation type="journal article" date="2019" name="Int. J. Syst. Evol. Microbiol.">
        <title>The Global Catalogue of Microorganisms (GCM) 10K type strain sequencing project: providing services to taxonomists for standard genome sequencing and annotation.</title>
        <authorList>
            <consortium name="The Broad Institute Genomics Platform"/>
            <consortium name="The Broad Institute Genome Sequencing Center for Infectious Disease"/>
            <person name="Wu L."/>
            <person name="Ma J."/>
        </authorList>
    </citation>
    <scope>NUCLEOTIDE SEQUENCE [LARGE SCALE GENOMIC DNA]</scope>
    <source>
        <strain evidence="2 3">JCM 3106</strain>
    </source>
</reference>
<dbReference type="InterPro" id="IPR016032">
    <property type="entry name" value="Sig_transdc_resp-reg_C-effctor"/>
</dbReference>
<dbReference type="InterPro" id="IPR036388">
    <property type="entry name" value="WH-like_DNA-bd_sf"/>
</dbReference>
<evidence type="ECO:0000313" key="3">
    <source>
        <dbReference type="Proteomes" id="UP001499930"/>
    </source>
</evidence>
<dbReference type="RefSeq" id="WP_413224921.1">
    <property type="nucleotide sequence ID" value="NZ_JBLAUZ010000069.1"/>
</dbReference>
<dbReference type="PANTHER" id="PTHR35807:SF1">
    <property type="entry name" value="TRANSCRIPTIONAL REGULATOR REDD"/>
    <property type="match status" value="1"/>
</dbReference>
<comment type="caution">
    <text evidence="2">The sequence shown here is derived from an EMBL/GenBank/DDBJ whole genome shotgun (WGS) entry which is preliminary data.</text>
</comment>
<evidence type="ECO:0000313" key="2">
    <source>
        <dbReference type="EMBL" id="GAA2996808.1"/>
    </source>
</evidence>
<evidence type="ECO:0000256" key="1">
    <source>
        <dbReference type="SAM" id="MobiDB-lite"/>
    </source>
</evidence>
<proteinExistence type="predicted"/>
<name>A0ABN3XWE6_9ACTN</name>
<gene>
    <name evidence="2" type="ORF">GCM10017559_16650</name>
</gene>
<dbReference type="EMBL" id="BAAAWD010000006">
    <property type="protein sequence ID" value="GAA2996808.1"/>
    <property type="molecule type" value="Genomic_DNA"/>
</dbReference>
<dbReference type="Proteomes" id="UP001499930">
    <property type="component" value="Unassembled WGS sequence"/>
</dbReference>
<keyword evidence="3" id="KW-1185">Reference proteome</keyword>
<dbReference type="Gene3D" id="1.10.10.10">
    <property type="entry name" value="Winged helix-like DNA-binding domain superfamily/Winged helix DNA-binding domain"/>
    <property type="match status" value="1"/>
</dbReference>
<dbReference type="PANTHER" id="PTHR35807">
    <property type="entry name" value="TRANSCRIPTIONAL REGULATOR REDD-RELATED"/>
    <property type="match status" value="1"/>
</dbReference>
<accession>A0ABN3XWE6</accession>
<evidence type="ECO:0008006" key="4">
    <source>
        <dbReference type="Google" id="ProtNLM"/>
    </source>
</evidence>
<dbReference type="SUPFAM" id="SSF46894">
    <property type="entry name" value="C-terminal effector domain of the bipartite response regulators"/>
    <property type="match status" value="1"/>
</dbReference>
<feature type="compositionally biased region" description="Low complexity" evidence="1">
    <location>
        <begin position="82"/>
        <end position="101"/>
    </location>
</feature>
<sequence length="101" mass="10146">MLRVLGPLQAAEINGPAADLGPSRQRAVVAGLVAAGGHVVSTDRFIDDLWHGRSPPKAPAALQVHVSGLRRVPGPGRPPRAPATVPVGAAPGTPGFPGETG</sequence>
<feature type="region of interest" description="Disordered" evidence="1">
    <location>
        <begin position="72"/>
        <end position="101"/>
    </location>
</feature>